<name>A0ABP8WC92_9MICO</name>
<feature type="region of interest" description="Disordered" evidence="1">
    <location>
        <begin position="1"/>
        <end position="25"/>
    </location>
</feature>
<evidence type="ECO:0000313" key="2">
    <source>
        <dbReference type="EMBL" id="GAA4686037.1"/>
    </source>
</evidence>
<reference evidence="3" key="1">
    <citation type="journal article" date="2019" name="Int. J. Syst. Evol. Microbiol.">
        <title>The Global Catalogue of Microorganisms (GCM) 10K type strain sequencing project: providing services to taxonomists for standard genome sequencing and annotation.</title>
        <authorList>
            <consortium name="The Broad Institute Genomics Platform"/>
            <consortium name="The Broad Institute Genome Sequencing Center for Infectious Disease"/>
            <person name="Wu L."/>
            <person name="Ma J."/>
        </authorList>
    </citation>
    <scope>NUCLEOTIDE SEQUENCE [LARGE SCALE GENOMIC DNA]</scope>
    <source>
        <strain evidence="3">JCM 17975</strain>
    </source>
</reference>
<keyword evidence="3" id="KW-1185">Reference proteome</keyword>
<comment type="caution">
    <text evidence="2">The sequence shown here is derived from an EMBL/GenBank/DDBJ whole genome shotgun (WGS) entry which is preliminary data.</text>
</comment>
<dbReference type="EMBL" id="BAABHM010000002">
    <property type="protein sequence ID" value="GAA4686037.1"/>
    <property type="molecule type" value="Genomic_DNA"/>
</dbReference>
<feature type="compositionally biased region" description="Polar residues" evidence="1">
    <location>
        <begin position="67"/>
        <end position="79"/>
    </location>
</feature>
<feature type="region of interest" description="Disordered" evidence="1">
    <location>
        <begin position="56"/>
        <end position="79"/>
    </location>
</feature>
<gene>
    <name evidence="2" type="ORF">GCM10023198_00210</name>
</gene>
<evidence type="ECO:0000256" key="1">
    <source>
        <dbReference type="SAM" id="MobiDB-lite"/>
    </source>
</evidence>
<feature type="compositionally biased region" description="Low complexity" evidence="1">
    <location>
        <begin position="1"/>
        <end position="20"/>
    </location>
</feature>
<evidence type="ECO:0000313" key="3">
    <source>
        <dbReference type="Proteomes" id="UP001500843"/>
    </source>
</evidence>
<organism evidence="2 3">
    <name type="scientific">Promicromonospora umidemergens</name>
    <dbReference type="NCBI Taxonomy" id="629679"/>
    <lineage>
        <taxon>Bacteria</taxon>
        <taxon>Bacillati</taxon>
        <taxon>Actinomycetota</taxon>
        <taxon>Actinomycetes</taxon>
        <taxon>Micrococcales</taxon>
        <taxon>Promicromonosporaceae</taxon>
        <taxon>Promicromonospora</taxon>
    </lineage>
</organism>
<sequence length="108" mass="11143">MRRVSACSAGGASTSGASTGDSRRRTAVMSATIIGVHTSSRAVTTSVVTVRGVLGGSRPAHQKMSGRRSQVSGSASTAHTGRSCRFWFASAQSKCDPVTVPVSCTLRR</sequence>
<proteinExistence type="predicted"/>
<accession>A0ABP8WC92</accession>
<protein>
    <submittedName>
        <fullName evidence="2">Uncharacterized protein</fullName>
    </submittedName>
</protein>
<dbReference type="Proteomes" id="UP001500843">
    <property type="component" value="Unassembled WGS sequence"/>
</dbReference>